<dbReference type="Proteomes" id="UP000190951">
    <property type="component" value="Chromosome"/>
</dbReference>
<sequence>MDFDVKRMLKLVTICDAIIAVIIFVVLLFITNYMFSIVMTLGVFTAALNFYLSTVTANFVLIKKKGTKSLILLSSIFRVILVGIISIVLCIIYKYYLIAYIGGYSAHFIALTIYGLLLKSNERK</sequence>
<evidence type="ECO:0000313" key="2">
    <source>
        <dbReference type="Proteomes" id="UP000190951"/>
    </source>
</evidence>
<name>A0A1S8KXI7_9CLOT</name>
<accession>A0A1S8KXI7</accession>
<protein>
    <submittedName>
        <fullName evidence="1">Uncharacterized protein</fullName>
    </submittedName>
</protein>
<dbReference type="AlphaFoldDB" id="A0A1S8KXI7"/>
<dbReference type="KEGG" id="crw:CROST_037330"/>
<evidence type="ECO:0000313" key="1">
    <source>
        <dbReference type="EMBL" id="URZ12983.1"/>
    </source>
</evidence>
<dbReference type="STRING" id="84029.CROST_45400"/>
<dbReference type="RefSeq" id="WP_077835763.1">
    <property type="nucleotide sequence ID" value="NZ_CP096983.1"/>
</dbReference>
<dbReference type="EMBL" id="CP096983">
    <property type="protein sequence ID" value="URZ12983.1"/>
    <property type="molecule type" value="Genomic_DNA"/>
</dbReference>
<keyword evidence="2" id="KW-1185">Reference proteome</keyword>
<proteinExistence type="predicted"/>
<reference evidence="1 2" key="1">
    <citation type="submission" date="2022-04" db="EMBL/GenBank/DDBJ databases">
        <title>Genome sequence of C. roseum typestrain.</title>
        <authorList>
            <person name="Poehlein A."/>
            <person name="Schoch T."/>
            <person name="Duerre P."/>
            <person name="Daniel R."/>
        </authorList>
    </citation>
    <scope>NUCLEOTIDE SEQUENCE [LARGE SCALE GENOMIC DNA]</scope>
    <source>
        <strain evidence="1 2">DSM 7320</strain>
    </source>
</reference>
<gene>
    <name evidence="1" type="ORF">CROST_037330</name>
</gene>
<organism evidence="1 2">
    <name type="scientific">Clostridium felsineum</name>
    <dbReference type="NCBI Taxonomy" id="36839"/>
    <lineage>
        <taxon>Bacteria</taxon>
        <taxon>Bacillati</taxon>
        <taxon>Bacillota</taxon>
        <taxon>Clostridia</taxon>
        <taxon>Eubacteriales</taxon>
        <taxon>Clostridiaceae</taxon>
        <taxon>Clostridium</taxon>
    </lineage>
</organism>